<comment type="caution">
    <text evidence="4">The sequence shown here is derived from an EMBL/GenBank/DDBJ whole genome shotgun (WGS) entry which is preliminary data.</text>
</comment>
<dbReference type="Pfam" id="PF18912">
    <property type="entry name" value="DZR_2"/>
    <property type="match status" value="1"/>
</dbReference>
<name>E0E2S2_9FIRM</name>
<gene>
    <name evidence="4" type="ORF">HMPREF0634_0713</name>
</gene>
<dbReference type="InterPro" id="IPR000836">
    <property type="entry name" value="PRTase_dom"/>
</dbReference>
<evidence type="ECO:0000259" key="3">
    <source>
        <dbReference type="Pfam" id="PF18912"/>
    </source>
</evidence>
<reference evidence="4 5" key="1">
    <citation type="submission" date="2010-08" db="EMBL/GenBank/DDBJ databases">
        <authorList>
            <person name="Harkins D.M."/>
            <person name="Madupu R."/>
            <person name="Durkin A.S."/>
            <person name="Torralba M."/>
            <person name="Methe B."/>
            <person name="Sutton G.G."/>
            <person name="Nelson K.E."/>
        </authorList>
    </citation>
    <scope>NUCLEOTIDE SEQUENCE [LARGE SCALE GENOMIC DNA]</scope>
    <source>
        <strain evidence="4 5">DSM 17678</strain>
    </source>
</reference>
<dbReference type="Gene3D" id="3.40.50.2020">
    <property type="match status" value="1"/>
</dbReference>
<dbReference type="eggNOG" id="COG1040">
    <property type="taxonomic scope" value="Bacteria"/>
</dbReference>
<dbReference type="Pfam" id="PF00156">
    <property type="entry name" value="Pribosyltran"/>
    <property type="match status" value="1"/>
</dbReference>
<dbReference type="GeneID" id="84800538"/>
<dbReference type="SUPFAM" id="SSF53271">
    <property type="entry name" value="PRTase-like"/>
    <property type="match status" value="1"/>
</dbReference>
<dbReference type="Proteomes" id="UP000003244">
    <property type="component" value="Unassembled WGS sequence"/>
</dbReference>
<dbReference type="CDD" id="cd06223">
    <property type="entry name" value="PRTases_typeI"/>
    <property type="match status" value="1"/>
</dbReference>
<evidence type="ECO:0000259" key="2">
    <source>
        <dbReference type="Pfam" id="PF00156"/>
    </source>
</evidence>
<dbReference type="EMBL" id="ADGQ01000046">
    <property type="protein sequence ID" value="EFM64803.1"/>
    <property type="molecule type" value="Genomic_DNA"/>
</dbReference>
<dbReference type="AlphaFoldDB" id="E0E2S2"/>
<dbReference type="RefSeq" id="WP_007789289.1">
    <property type="nucleotide sequence ID" value="NZ_ADGQ01000046.1"/>
</dbReference>
<dbReference type="PANTHER" id="PTHR47505:SF1">
    <property type="entry name" value="DNA UTILIZATION PROTEIN YHGH"/>
    <property type="match status" value="1"/>
</dbReference>
<comment type="similarity">
    <text evidence="1">Belongs to the ComF/GntX family.</text>
</comment>
<dbReference type="PANTHER" id="PTHR47505">
    <property type="entry name" value="DNA UTILIZATION PROTEIN YHGH"/>
    <property type="match status" value="1"/>
</dbReference>
<keyword evidence="5" id="KW-1185">Reference proteome</keyword>
<dbReference type="InterPro" id="IPR029057">
    <property type="entry name" value="PRTase-like"/>
</dbReference>
<evidence type="ECO:0000256" key="1">
    <source>
        <dbReference type="ARBA" id="ARBA00008007"/>
    </source>
</evidence>
<dbReference type="InterPro" id="IPR051910">
    <property type="entry name" value="ComF/GntX_DNA_util-trans"/>
</dbReference>
<feature type="domain" description="Phosphoribosyltransferase" evidence="2">
    <location>
        <begin position="183"/>
        <end position="247"/>
    </location>
</feature>
<organism evidence="4 5">
    <name type="scientific">Peptostreptococcus stomatis DSM 17678</name>
    <dbReference type="NCBI Taxonomy" id="596315"/>
    <lineage>
        <taxon>Bacteria</taxon>
        <taxon>Bacillati</taxon>
        <taxon>Bacillota</taxon>
        <taxon>Clostridia</taxon>
        <taxon>Peptostreptococcales</taxon>
        <taxon>Peptostreptococcaceae</taxon>
        <taxon>Peptostreptococcus</taxon>
    </lineage>
</organism>
<dbReference type="STRING" id="596315.HMPREF0634_0713"/>
<dbReference type="OrthoDB" id="9779910at2"/>
<proteinExistence type="inferred from homology"/>
<evidence type="ECO:0000313" key="5">
    <source>
        <dbReference type="Proteomes" id="UP000003244"/>
    </source>
</evidence>
<sequence length="256" mass="29454">MFEKIWKYILDIIYPQNLNCIFCEMPISRSNRYSMCKKCLEKIIFIHNSCDYCGKPTINTSLEVDRPVEKCPYCQGKNFLFDRNISFIEYGDLSKLMVFKLKYSGKTYMAKIIANIMADRLQESNSDLVGRMDIVTYVPLNKKRMEARGFNQAEKIGTYISSLLGLPMVGLVDRVKNTDKLHGLSSQERRRVLKNSFLIKEEMKDLIVNKNILLVDDVFTTGSTVDEMAKVLKLAGAQEVVSLTFLTGKYEKDIDK</sequence>
<dbReference type="InterPro" id="IPR044005">
    <property type="entry name" value="DZR_2"/>
</dbReference>
<feature type="domain" description="Double zinc ribbon" evidence="3">
    <location>
        <begin position="9"/>
        <end position="74"/>
    </location>
</feature>
<accession>E0E2S2</accession>
<protein>
    <submittedName>
        <fullName evidence="4">ComF family protein</fullName>
    </submittedName>
</protein>
<evidence type="ECO:0000313" key="4">
    <source>
        <dbReference type="EMBL" id="EFM64803.1"/>
    </source>
</evidence>